<reference evidence="1 2" key="1">
    <citation type="journal article" date="2014" name="Appl. Environ. Microbiol.">
        <title>Gut symbionts from distinct hosts exhibit genotoxic activity via divergent colibactin biosynthetic pathways.</title>
        <authorList>
            <person name="Engel P."/>
            <person name="Vizcaino M.I."/>
            <person name="Crawford J.M."/>
        </authorList>
    </citation>
    <scope>NUCLEOTIDE SEQUENCE [LARGE SCALE GENOMIC DNA]</scope>
    <source>
        <strain evidence="1 2">PEB0191</strain>
    </source>
</reference>
<sequence>MPVQMRLDLIDYTIEIFFPKALENNIPEIRNQLDEAFKIYQNNFNSDANWYYFANSIKADPKLLAYNKEGLTELVLKKLTFGFKRVGQDGDLILSFIDIDKDPAIEGQLLFYLASRYLNSPFLKSEIKFLFTHKKAGVYNKITQFFTELAKVFSDCYIEINLKDTFPKQNALFPQRIGTSMIVYIPSPLNADDYPEAHRMIPINRDDKQVGTVIISLDHIPNRDNTEDIKIINRLDIRLREADLLPTRQ</sequence>
<accession>A0A0A7S3Q4</accession>
<dbReference type="Proteomes" id="UP000030901">
    <property type="component" value="Chromosome"/>
</dbReference>
<gene>
    <name evidence="1" type="ORF">FPB0191_01631</name>
</gene>
<protein>
    <submittedName>
        <fullName evidence="1">Immunity protein 32</fullName>
    </submittedName>
</protein>
<dbReference type="KEGG" id="fpp:FPB0191_01631"/>
<dbReference type="HOGENOM" id="CLU_1114538_0_0_6"/>
<dbReference type="STRING" id="1267021.FPB0191_01631"/>
<organism evidence="1 2">
    <name type="scientific">Frischella perrara</name>
    <dbReference type="NCBI Taxonomy" id="1267021"/>
    <lineage>
        <taxon>Bacteria</taxon>
        <taxon>Pseudomonadati</taxon>
        <taxon>Pseudomonadota</taxon>
        <taxon>Gammaproteobacteria</taxon>
        <taxon>Orbales</taxon>
        <taxon>Orbaceae</taxon>
        <taxon>Frischella</taxon>
    </lineage>
</organism>
<name>A0A0A7S3Q4_FRIPE</name>
<dbReference type="AlphaFoldDB" id="A0A0A7S3Q4"/>
<dbReference type="RefSeq" id="WP_052236879.1">
    <property type="nucleotide sequence ID" value="NZ_CP009056.1"/>
</dbReference>
<evidence type="ECO:0000313" key="2">
    <source>
        <dbReference type="Proteomes" id="UP000030901"/>
    </source>
</evidence>
<evidence type="ECO:0000313" key="1">
    <source>
        <dbReference type="EMBL" id="AJA45447.1"/>
    </source>
</evidence>
<dbReference type="EMBL" id="CP009056">
    <property type="protein sequence ID" value="AJA45447.1"/>
    <property type="molecule type" value="Genomic_DNA"/>
</dbReference>
<keyword evidence="2" id="KW-1185">Reference proteome</keyword>
<proteinExistence type="predicted"/>